<comment type="similarity">
    <text evidence="3 10">Belongs to the FliL family.</text>
</comment>
<feature type="chain" id="PRO_5046388568" description="Flagellar protein FliL" evidence="11">
    <location>
        <begin position="20"/>
        <end position="131"/>
    </location>
</feature>
<dbReference type="Pfam" id="PF03748">
    <property type="entry name" value="FliL"/>
    <property type="match status" value="1"/>
</dbReference>
<evidence type="ECO:0000256" key="6">
    <source>
        <dbReference type="ARBA" id="ARBA00022692"/>
    </source>
</evidence>
<evidence type="ECO:0000256" key="2">
    <source>
        <dbReference type="ARBA" id="ARBA00004162"/>
    </source>
</evidence>
<keyword evidence="12" id="KW-0282">Flagellum</keyword>
<keyword evidence="10" id="KW-0997">Cell inner membrane</keyword>
<evidence type="ECO:0000256" key="11">
    <source>
        <dbReference type="SAM" id="SignalP"/>
    </source>
</evidence>
<dbReference type="EMBL" id="JANIBJ010000003">
    <property type="protein sequence ID" value="MCQ8102998.1"/>
    <property type="molecule type" value="Genomic_DNA"/>
</dbReference>
<keyword evidence="11" id="KW-0732">Signal</keyword>
<keyword evidence="6" id="KW-0812">Transmembrane</keyword>
<accession>A0ABT1TC17</accession>
<dbReference type="RefSeq" id="WP_256600646.1">
    <property type="nucleotide sequence ID" value="NZ_JANIBJ010000003.1"/>
</dbReference>
<keyword evidence="9 10" id="KW-0472">Membrane</keyword>
<keyword evidence="7 10" id="KW-0283">Flagellar rotation</keyword>
<dbReference type="PANTHER" id="PTHR35091">
    <property type="entry name" value="FLAGELLAR PROTEIN FLIL"/>
    <property type="match status" value="1"/>
</dbReference>
<evidence type="ECO:0000256" key="10">
    <source>
        <dbReference type="RuleBase" id="RU364125"/>
    </source>
</evidence>
<evidence type="ECO:0000256" key="1">
    <source>
        <dbReference type="ARBA" id="ARBA00002254"/>
    </source>
</evidence>
<evidence type="ECO:0000256" key="7">
    <source>
        <dbReference type="ARBA" id="ARBA00022779"/>
    </source>
</evidence>
<proteinExistence type="inferred from homology"/>
<dbReference type="Proteomes" id="UP001524499">
    <property type="component" value="Unassembled WGS sequence"/>
</dbReference>
<keyword evidence="12" id="KW-0969">Cilium</keyword>
<dbReference type="PANTHER" id="PTHR35091:SF2">
    <property type="entry name" value="FLAGELLAR PROTEIN FLIL"/>
    <property type="match status" value="1"/>
</dbReference>
<evidence type="ECO:0000313" key="13">
    <source>
        <dbReference type="Proteomes" id="UP001524499"/>
    </source>
</evidence>
<keyword evidence="8" id="KW-1133">Transmembrane helix</keyword>
<keyword evidence="5 10" id="KW-0145">Chemotaxis</keyword>
<dbReference type="InterPro" id="IPR005503">
    <property type="entry name" value="FliL"/>
</dbReference>
<evidence type="ECO:0000256" key="5">
    <source>
        <dbReference type="ARBA" id="ARBA00022500"/>
    </source>
</evidence>
<organism evidence="12 13">
    <name type="scientific">Methylomonas subterranea</name>
    <dbReference type="NCBI Taxonomy" id="2952225"/>
    <lineage>
        <taxon>Bacteria</taxon>
        <taxon>Pseudomonadati</taxon>
        <taxon>Pseudomonadota</taxon>
        <taxon>Gammaproteobacteria</taxon>
        <taxon>Methylococcales</taxon>
        <taxon>Methylococcaceae</taxon>
        <taxon>Methylomonas</taxon>
    </lineage>
</organism>
<evidence type="ECO:0000313" key="12">
    <source>
        <dbReference type="EMBL" id="MCQ8102998.1"/>
    </source>
</evidence>
<keyword evidence="4" id="KW-1003">Cell membrane</keyword>
<name>A0ABT1TC17_9GAMM</name>
<keyword evidence="13" id="KW-1185">Reference proteome</keyword>
<evidence type="ECO:0000256" key="3">
    <source>
        <dbReference type="ARBA" id="ARBA00008281"/>
    </source>
</evidence>
<evidence type="ECO:0000256" key="8">
    <source>
        <dbReference type="ARBA" id="ARBA00022989"/>
    </source>
</evidence>
<comment type="function">
    <text evidence="1 10">Controls the rotational direction of flagella during chemotaxis.</text>
</comment>
<comment type="subcellular location">
    <subcellularLocation>
        <location evidence="10">Cell inner membrane</location>
    </subcellularLocation>
    <subcellularLocation>
        <location evidence="2">Cell membrane</location>
        <topology evidence="2">Single-pass membrane protein</topology>
    </subcellularLocation>
</comment>
<keyword evidence="12" id="KW-0966">Cell projection</keyword>
<reference evidence="12 13" key="1">
    <citation type="submission" date="2022-07" db="EMBL/GenBank/DDBJ databases">
        <title>Methylomonas rivi sp. nov., Methylomonas rosea sp. nov., Methylomonas aureus sp. nov. and Methylomonas subterranea sp. nov., four novel methanotrophs isolated from a freshwater creek and the deep terrestrial subsurface.</title>
        <authorList>
            <person name="Abin C."/>
            <person name="Sankaranarayanan K."/>
            <person name="Garner C."/>
            <person name="Sindelar R."/>
            <person name="Kotary K."/>
            <person name="Garner R."/>
            <person name="Barclay S."/>
            <person name="Lawson P."/>
            <person name="Krumholz L."/>
        </authorList>
    </citation>
    <scope>NUCLEOTIDE SEQUENCE [LARGE SCALE GENOMIC DNA]</scope>
    <source>
        <strain evidence="12 13">SURF-2</strain>
    </source>
</reference>
<comment type="caution">
    <text evidence="12">The sequence shown here is derived from an EMBL/GenBank/DDBJ whole genome shotgun (WGS) entry which is preliminary data.</text>
</comment>
<sequence length="131" mass="14629">MRNVILLAGLLLLPLAGYAGDDKDAEGPVIEYVEMKPKFTVNLAEPKKYLLVNVQLLVEGADAQEKVKKHLPMLRHELIMMLSGLSSADLQSMEQREALRVKAKELMAASLAKVEVKEGFKDLFFSEFLVN</sequence>
<protein>
    <recommendedName>
        <fullName evidence="10">Flagellar protein FliL</fullName>
    </recommendedName>
</protein>
<gene>
    <name evidence="12" type="ORF">NP590_02670</name>
</gene>
<evidence type="ECO:0000256" key="4">
    <source>
        <dbReference type="ARBA" id="ARBA00022475"/>
    </source>
</evidence>
<feature type="signal peptide" evidence="11">
    <location>
        <begin position="1"/>
        <end position="19"/>
    </location>
</feature>
<evidence type="ECO:0000256" key="9">
    <source>
        <dbReference type="ARBA" id="ARBA00023136"/>
    </source>
</evidence>